<dbReference type="KEGG" id="tpx:Turpa_1389"/>
<evidence type="ECO:0000313" key="2">
    <source>
        <dbReference type="EMBL" id="AFM12037.1"/>
    </source>
</evidence>
<keyword evidence="3" id="KW-1185">Reference proteome</keyword>
<reference evidence="2 3" key="1">
    <citation type="submission" date="2012-06" db="EMBL/GenBank/DDBJ databases">
        <title>The complete chromosome of genome of Turneriella parva DSM 21527.</title>
        <authorList>
            <consortium name="US DOE Joint Genome Institute (JGI-PGF)"/>
            <person name="Lucas S."/>
            <person name="Han J."/>
            <person name="Lapidus A."/>
            <person name="Bruce D."/>
            <person name="Goodwin L."/>
            <person name="Pitluck S."/>
            <person name="Peters L."/>
            <person name="Kyrpides N."/>
            <person name="Mavromatis K."/>
            <person name="Ivanova N."/>
            <person name="Mikhailova N."/>
            <person name="Chertkov O."/>
            <person name="Detter J.C."/>
            <person name="Tapia R."/>
            <person name="Han C."/>
            <person name="Land M."/>
            <person name="Hauser L."/>
            <person name="Markowitz V."/>
            <person name="Cheng J.-F."/>
            <person name="Hugenholtz P."/>
            <person name="Woyke T."/>
            <person name="Wu D."/>
            <person name="Gronow S."/>
            <person name="Wellnitz S."/>
            <person name="Brambilla E."/>
            <person name="Klenk H.-P."/>
            <person name="Eisen J.A."/>
        </authorList>
    </citation>
    <scope>NUCLEOTIDE SEQUENCE [LARGE SCALE GENOMIC DNA]</scope>
    <source>
        <strain evidence="3">ATCC BAA-1111 / DSM 21527 / NCTC 11395 / H</strain>
    </source>
</reference>
<dbReference type="HOGENOM" id="CLU_095975_0_0_12"/>
<dbReference type="CDD" id="cd08876">
    <property type="entry name" value="START_1"/>
    <property type="match status" value="1"/>
</dbReference>
<dbReference type="OrthoDB" id="5734556at2"/>
<dbReference type="Pfam" id="PF01852">
    <property type="entry name" value="START"/>
    <property type="match status" value="1"/>
</dbReference>
<dbReference type="STRING" id="869212.Turpa_1389"/>
<sequence>MRFVFFLLTITVSLSADGWKFAKSADGVTAYTRVVSTSNFKEYKVETEVDATLTQVVATIMSVADMPQWVDRCAEARMLKEMSPTESITRTITASPFPLKNREAISHGKLYQDPKTKVVTLVATGRPDYLPVDSKYERVKETRGRWVLTPKPGGKVHIQMIGHTDPGGIIPSAVANQFVVMIPLNSIKNLRTQIRKEKYVRAKLSYIKEL</sequence>
<accession>I4B430</accession>
<dbReference type="AlphaFoldDB" id="I4B430"/>
<gene>
    <name evidence="2" type="ordered locus">Turpa_1389</name>
</gene>
<dbReference type="EMBL" id="CP002959">
    <property type="protein sequence ID" value="AFM12037.1"/>
    <property type="molecule type" value="Genomic_DNA"/>
</dbReference>
<evidence type="ECO:0000313" key="3">
    <source>
        <dbReference type="Proteomes" id="UP000006048"/>
    </source>
</evidence>
<dbReference type="PANTHER" id="PTHR19308">
    <property type="entry name" value="PHOSPHATIDYLCHOLINE TRANSFER PROTEIN"/>
    <property type="match status" value="1"/>
</dbReference>
<feature type="domain" description="START" evidence="1">
    <location>
        <begin position="17"/>
        <end position="199"/>
    </location>
</feature>
<evidence type="ECO:0000259" key="1">
    <source>
        <dbReference type="PROSITE" id="PS50848"/>
    </source>
</evidence>
<name>I4B430_TURPD</name>
<organism evidence="2 3">
    <name type="scientific">Turneriella parva (strain ATCC BAA-1111 / DSM 21527 / NCTC 11395 / H)</name>
    <name type="common">Leptospira parva</name>
    <dbReference type="NCBI Taxonomy" id="869212"/>
    <lineage>
        <taxon>Bacteria</taxon>
        <taxon>Pseudomonadati</taxon>
        <taxon>Spirochaetota</taxon>
        <taxon>Spirochaetia</taxon>
        <taxon>Leptospirales</taxon>
        <taxon>Leptospiraceae</taxon>
        <taxon>Turneriella</taxon>
    </lineage>
</organism>
<dbReference type="InterPro" id="IPR023393">
    <property type="entry name" value="START-like_dom_sf"/>
</dbReference>
<dbReference type="InterPro" id="IPR028347">
    <property type="entry name" value="START_dom_prot"/>
</dbReference>
<dbReference type="InterPro" id="IPR002913">
    <property type="entry name" value="START_lipid-bd_dom"/>
</dbReference>
<dbReference type="SUPFAM" id="SSF55961">
    <property type="entry name" value="Bet v1-like"/>
    <property type="match status" value="1"/>
</dbReference>
<dbReference type="GO" id="GO:0008289">
    <property type="term" value="F:lipid binding"/>
    <property type="evidence" value="ECO:0007669"/>
    <property type="project" value="InterPro"/>
</dbReference>
<dbReference type="Proteomes" id="UP000006048">
    <property type="component" value="Chromosome"/>
</dbReference>
<dbReference type="RefSeq" id="WP_014802551.1">
    <property type="nucleotide sequence ID" value="NC_018020.1"/>
</dbReference>
<dbReference type="InterPro" id="IPR051213">
    <property type="entry name" value="START_lipid_transfer"/>
</dbReference>
<proteinExistence type="predicted"/>
<dbReference type="PIRSF" id="PIRSF039033">
    <property type="entry name" value="START_dom"/>
    <property type="match status" value="1"/>
</dbReference>
<dbReference type="SMART" id="SM00234">
    <property type="entry name" value="START"/>
    <property type="match status" value="1"/>
</dbReference>
<dbReference type="GO" id="GO:0005737">
    <property type="term" value="C:cytoplasm"/>
    <property type="evidence" value="ECO:0007669"/>
    <property type="project" value="UniProtKB-ARBA"/>
</dbReference>
<dbReference type="PROSITE" id="PS50848">
    <property type="entry name" value="START"/>
    <property type="match status" value="1"/>
</dbReference>
<protein>
    <submittedName>
        <fullName evidence="2">Lipid-binding START domain protein</fullName>
    </submittedName>
</protein>
<dbReference type="Gene3D" id="3.30.530.20">
    <property type="match status" value="1"/>
</dbReference>
<dbReference type="PANTHER" id="PTHR19308:SF14">
    <property type="entry name" value="START DOMAIN-CONTAINING PROTEIN"/>
    <property type="match status" value="1"/>
</dbReference>